<evidence type="ECO:0000313" key="3">
    <source>
        <dbReference type="EMBL" id="CAK7229536.1"/>
    </source>
</evidence>
<evidence type="ECO:0000313" key="4">
    <source>
        <dbReference type="Proteomes" id="UP001642406"/>
    </source>
</evidence>
<evidence type="ECO:0000256" key="1">
    <source>
        <dbReference type="SAM" id="MobiDB-lite"/>
    </source>
</evidence>
<sequence length="336" mass="36610">MSRPDATVHFSQAHRPRPLALNKLDQDAVPFNGRALAWSPDAELAVATSDSVYIYVPQFTSAAGGRMPISSEPEGSAQDVRTQDDDVQRQEPQKSQFATGTETRNQFAAGIRRIPVGYPRLNHRLNHHLFSVLTPDEPGSDTGAWQHDFPRISAGSGPISGSGSSMNSVVSIAWSPSGVGRNRRSILGVLTASGMLVLYGEPLENEQRQGPASQGGSKAASHGRSSYDTSRWEVLWAVGERLAVPGQKKTGECIVSFAWTGGCDALVNEGFPGPGEPPRRATQAFLVYQTDKRDTVVLKVSHLRHGDEADKWHVIETSRTPYERDHWSGRTSSRSK</sequence>
<gene>
    <name evidence="3" type="ORF">SBRCBS47491_007280</name>
</gene>
<protein>
    <recommendedName>
        <fullName evidence="2">Transcription factor IIIC 90kDa subunit N-terminal domain-containing protein</fullName>
    </recommendedName>
</protein>
<dbReference type="InterPro" id="IPR024761">
    <property type="entry name" value="TFIIIC_delta_N"/>
</dbReference>
<dbReference type="Proteomes" id="UP001642406">
    <property type="component" value="Unassembled WGS sequence"/>
</dbReference>
<accession>A0ABP0CEJ6</accession>
<organism evidence="3 4">
    <name type="scientific">Sporothrix bragantina</name>
    <dbReference type="NCBI Taxonomy" id="671064"/>
    <lineage>
        <taxon>Eukaryota</taxon>
        <taxon>Fungi</taxon>
        <taxon>Dikarya</taxon>
        <taxon>Ascomycota</taxon>
        <taxon>Pezizomycotina</taxon>
        <taxon>Sordariomycetes</taxon>
        <taxon>Sordariomycetidae</taxon>
        <taxon>Ophiostomatales</taxon>
        <taxon>Ophiostomataceae</taxon>
        <taxon>Sporothrix</taxon>
    </lineage>
</organism>
<feature type="compositionally biased region" description="Polar residues" evidence="1">
    <location>
        <begin position="93"/>
        <end position="104"/>
    </location>
</feature>
<dbReference type="InterPro" id="IPR044230">
    <property type="entry name" value="GTF3C4"/>
</dbReference>
<dbReference type="EMBL" id="CAWUHC010000080">
    <property type="protein sequence ID" value="CAK7229536.1"/>
    <property type="molecule type" value="Genomic_DNA"/>
</dbReference>
<proteinExistence type="predicted"/>
<comment type="caution">
    <text evidence="3">The sequence shown here is derived from an EMBL/GenBank/DDBJ whole genome shotgun (WGS) entry which is preliminary data.</text>
</comment>
<feature type="domain" description="Transcription factor IIIC 90kDa subunit N-terminal" evidence="2">
    <location>
        <begin position="38"/>
        <end position="324"/>
    </location>
</feature>
<dbReference type="PANTHER" id="PTHR15496">
    <property type="entry name" value="GENERAL TRANSCRIPTION FACTOR 3C POLYPEPTIDE 4 FAMILY"/>
    <property type="match status" value="1"/>
</dbReference>
<reference evidence="3 4" key="1">
    <citation type="submission" date="2024-01" db="EMBL/GenBank/DDBJ databases">
        <authorList>
            <person name="Allen C."/>
            <person name="Tagirdzhanova G."/>
        </authorList>
    </citation>
    <scope>NUCLEOTIDE SEQUENCE [LARGE SCALE GENOMIC DNA]</scope>
</reference>
<evidence type="ECO:0000259" key="2">
    <source>
        <dbReference type="Pfam" id="PF12657"/>
    </source>
</evidence>
<dbReference type="Pfam" id="PF12657">
    <property type="entry name" value="TFIIIC_delta"/>
    <property type="match status" value="1"/>
</dbReference>
<name>A0ABP0CEJ6_9PEZI</name>
<feature type="compositionally biased region" description="Basic and acidic residues" evidence="1">
    <location>
        <begin position="81"/>
        <end position="92"/>
    </location>
</feature>
<feature type="region of interest" description="Disordered" evidence="1">
    <location>
        <begin position="64"/>
        <end position="104"/>
    </location>
</feature>
<feature type="region of interest" description="Disordered" evidence="1">
    <location>
        <begin position="205"/>
        <end position="225"/>
    </location>
</feature>
<dbReference type="PANTHER" id="PTHR15496:SF2">
    <property type="entry name" value="GENERAL TRANSCRIPTION FACTOR 3C POLYPEPTIDE 4"/>
    <property type="match status" value="1"/>
</dbReference>
<keyword evidence="4" id="KW-1185">Reference proteome</keyword>